<sequence>MERGAESISTSRCSNPCTIFIAACTQELLAGTRLPGLVVLRRVPRSWTPGPSFPDVPFYMWDVKGNGEKAETHPARGLDAPSHPRLPASPPKHALGLRFEKMLLECGRLAWTTLLSGNYQSFPGDWPLPNSTPDGQKPSDPAIRMPLALNRCPLQKLINLSVLKVRKQRPEDAWSPVAALSANRGIEAIKPPPPWLEGESKLNLERGEVETHFEGSSGSPAAHRLPSSTDRLATGGQDRFPGALSGQGQVQQEDALMGRWGVTLPPEGRCPRNFLPENESGQACSVNKQPPLHVSGRIPGAVLVHVLDELPVVSTGHQTLTSSTTQDGHLRRLTWPWPLDADSTPLALPPNPSSCQESGSEREAWPGSLSVTDGGPSRRRSGPRNGPSAPTLAGRTSTGNGCCHPARQCREETGPQRQEGAARGFAPGPLTPLGAPAHGRQHLSSSE</sequence>
<gene>
    <name evidence="1" type="ORF">MRATA1EN3_LOCUS16160</name>
</gene>
<protein>
    <submittedName>
        <fullName evidence="1">Uncharacterized protein</fullName>
    </submittedName>
</protein>
<dbReference type="Proteomes" id="UP001162501">
    <property type="component" value="Chromosome 28"/>
</dbReference>
<accession>A0ACB0EWD1</accession>
<evidence type="ECO:0000313" key="1">
    <source>
        <dbReference type="EMBL" id="CAI9704947.1"/>
    </source>
</evidence>
<proteinExistence type="predicted"/>
<evidence type="ECO:0000313" key="2">
    <source>
        <dbReference type="Proteomes" id="UP001162501"/>
    </source>
</evidence>
<dbReference type="EMBL" id="OX596112">
    <property type="protein sequence ID" value="CAI9704947.1"/>
    <property type="molecule type" value="Genomic_DNA"/>
</dbReference>
<name>A0ACB0EWD1_RANTA</name>
<reference evidence="1" key="1">
    <citation type="submission" date="2023-05" db="EMBL/GenBank/DDBJ databases">
        <authorList>
            <consortium name="ELIXIR-Norway"/>
        </authorList>
    </citation>
    <scope>NUCLEOTIDE SEQUENCE</scope>
</reference>
<organism evidence="1 2">
    <name type="scientific">Rangifer tarandus platyrhynchus</name>
    <name type="common">Svalbard reindeer</name>
    <dbReference type="NCBI Taxonomy" id="3082113"/>
    <lineage>
        <taxon>Eukaryota</taxon>
        <taxon>Metazoa</taxon>
        <taxon>Chordata</taxon>
        <taxon>Craniata</taxon>
        <taxon>Vertebrata</taxon>
        <taxon>Euteleostomi</taxon>
        <taxon>Mammalia</taxon>
        <taxon>Eutheria</taxon>
        <taxon>Laurasiatheria</taxon>
        <taxon>Artiodactyla</taxon>
        <taxon>Ruminantia</taxon>
        <taxon>Pecora</taxon>
        <taxon>Cervidae</taxon>
        <taxon>Odocoileinae</taxon>
        <taxon>Rangifer</taxon>
    </lineage>
</organism>